<dbReference type="Pfam" id="PF02743">
    <property type="entry name" value="dCache_1"/>
    <property type="match status" value="1"/>
</dbReference>
<dbReference type="Proteomes" id="UP000262939">
    <property type="component" value="Unassembled WGS sequence"/>
</dbReference>
<proteinExistence type="predicted"/>
<organism evidence="8 9">
    <name type="scientific">Peribacillus glennii</name>
    <dbReference type="NCBI Taxonomy" id="2303991"/>
    <lineage>
        <taxon>Bacteria</taxon>
        <taxon>Bacillati</taxon>
        <taxon>Bacillota</taxon>
        <taxon>Bacilli</taxon>
        <taxon>Bacillales</taxon>
        <taxon>Bacillaceae</taxon>
        <taxon>Peribacillus</taxon>
    </lineage>
</organism>
<name>A0A372L804_9BACI</name>
<gene>
    <name evidence="8" type="ORF">D0466_19255</name>
</gene>
<evidence type="ECO:0000256" key="1">
    <source>
        <dbReference type="ARBA" id="ARBA00004651"/>
    </source>
</evidence>
<keyword evidence="9" id="KW-1185">Reference proteome</keyword>
<dbReference type="InterPro" id="IPR029787">
    <property type="entry name" value="Nucleotide_cyclase"/>
</dbReference>
<dbReference type="Gene3D" id="3.30.70.270">
    <property type="match status" value="1"/>
</dbReference>
<dbReference type="FunFam" id="3.30.70.270:FF:000001">
    <property type="entry name" value="Diguanylate cyclase domain protein"/>
    <property type="match status" value="1"/>
</dbReference>
<dbReference type="SUPFAM" id="SSF103190">
    <property type="entry name" value="Sensory domain-like"/>
    <property type="match status" value="1"/>
</dbReference>
<dbReference type="GO" id="GO:0043709">
    <property type="term" value="P:cell adhesion involved in single-species biofilm formation"/>
    <property type="evidence" value="ECO:0007669"/>
    <property type="project" value="TreeGrafter"/>
</dbReference>
<evidence type="ECO:0000313" key="8">
    <source>
        <dbReference type="EMBL" id="RFU61122.1"/>
    </source>
</evidence>
<evidence type="ECO:0000256" key="4">
    <source>
        <dbReference type="ARBA" id="ARBA00022989"/>
    </source>
</evidence>
<dbReference type="PANTHER" id="PTHR45138">
    <property type="entry name" value="REGULATORY COMPONENTS OF SENSORY TRANSDUCTION SYSTEM"/>
    <property type="match status" value="1"/>
</dbReference>
<comment type="subcellular location">
    <subcellularLocation>
        <location evidence="1">Cell membrane</location>
        <topology evidence="1">Multi-pass membrane protein</topology>
    </subcellularLocation>
</comment>
<keyword evidence="5 6" id="KW-0472">Membrane</keyword>
<keyword evidence="4 6" id="KW-1133">Transmembrane helix</keyword>
<evidence type="ECO:0000256" key="3">
    <source>
        <dbReference type="ARBA" id="ARBA00022692"/>
    </source>
</evidence>
<dbReference type="SUPFAM" id="SSF55073">
    <property type="entry name" value="Nucleotide cyclase"/>
    <property type="match status" value="1"/>
</dbReference>
<comment type="caution">
    <text evidence="8">The sequence shown here is derived from an EMBL/GenBank/DDBJ whole genome shotgun (WGS) entry which is preliminary data.</text>
</comment>
<dbReference type="PANTHER" id="PTHR45138:SF9">
    <property type="entry name" value="DIGUANYLATE CYCLASE DGCM-RELATED"/>
    <property type="match status" value="1"/>
</dbReference>
<accession>A0A372L804</accession>
<dbReference type="AlphaFoldDB" id="A0A372L804"/>
<feature type="domain" description="GGDEF" evidence="7">
    <location>
        <begin position="385"/>
        <end position="515"/>
    </location>
</feature>
<dbReference type="GO" id="GO:0005886">
    <property type="term" value="C:plasma membrane"/>
    <property type="evidence" value="ECO:0007669"/>
    <property type="project" value="UniProtKB-SubCell"/>
</dbReference>
<dbReference type="SMART" id="SM00267">
    <property type="entry name" value="GGDEF"/>
    <property type="match status" value="1"/>
</dbReference>
<evidence type="ECO:0000256" key="2">
    <source>
        <dbReference type="ARBA" id="ARBA00022475"/>
    </source>
</evidence>
<dbReference type="InterPro" id="IPR029151">
    <property type="entry name" value="Sensor-like_sf"/>
</dbReference>
<dbReference type="EMBL" id="QVTD01000017">
    <property type="protein sequence ID" value="RFU61122.1"/>
    <property type="molecule type" value="Genomic_DNA"/>
</dbReference>
<evidence type="ECO:0000256" key="6">
    <source>
        <dbReference type="SAM" id="Phobius"/>
    </source>
</evidence>
<dbReference type="GO" id="GO:1902201">
    <property type="term" value="P:negative regulation of bacterial-type flagellum-dependent cell motility"/>
    <property type="evidence" value="ECO:0007669"/>
    <property type="project" value="TreeGrafter"/>
</dbReference>
<protein>
    <submittedName>
        <fullName evidence="8">GGDEF domain-containing protein</fullName>
    </submittedName>
</protein>
<dbReference type="NCBIfam" id="TIGR00254">
    <property type="entry name" value="GGDEF"/>
    <property type="match status" value="1"/>
</dbReference>
<evidence type="ECO:0000259" key="7">
    <source>
        <dbReference type="PROSITE" id="PS50887"/>
    </source>
</evidence>
<keyword evidence="3 6" id="KW-0812">Transmembrane</keyword>
<dbReference type="InterPro" id="IPR033479">
    <property type="entry name" value="dCache_1"/>
</dbReference>
<dbReference type="InterPro" id="IPR043128">
    <property type="entry name" value="Rev_trsase/Diguanyl_cyclase"/>
</dbReference>
<reference evidence="8 9" key="1">
    <citation type="submission" date="2018-08" db="EMBL/GenBank/DDBJ databases">
        <title>Bacillus chawlae sp. nov., Bacillus glennii sp. nov., and Bacillus saganii sp. nov. Isolated from the Vehicle Assembly Building at Kennedy Space Center where the Viking Spacecraft were Assembled.</title>
        <authorList>
            <person name="Seuylemezian A."/>
            <person name="Vaishampayan P."/>
        </authorList>
    </citation>
    <scope>NUCLEOTIDE SEQUENCE [LARGE SCALE GENOMIC DNA]</scope>
    <source>
        <strain evidence="8 9">V44-8</strain>
    </source>
</reference>
<dbReference type="CDD" id="cd01949">
    <property type="entry name" value="GGDEF"/>
    <property type="match status" value="1"/>
</dbReference>
<evidence type="ECO:0000256" key="5">
    <source>
        <dbReference type="ARBA" id="ARBA00023136"/>
    </source>
</evidence>
<dbReference type="GO" id="GO:0052621">
    <property type="term" value="F:diguanylate cyclase activity"/>
    <property type="evidence" value="ECO:0007669"/>
    <property type="project" value="TreeGrafter"/>
</dbReference>
<dbReference type="CDD" id="cd18773">
    <property type="entry name" value="PDC1_HK_sensor"/>
    <property type="match status" value="1"/>
</dbReference>
<dbReference type="Gene3D" id="3.30.450.20">
    <property type="entry name" value="PAS domain"/>
    <property type="match status" value="1"/>
</dbReference>
<sequence length="523" mass="58428">MFGMKPNKGYTLRFTISLLVIASVLLTATISTYLSISFNKRSLTANYLDYNFQYAKKLALETNTLITSMQQKLDAVAKLANHHTFTQEEMDLLLTANKHFFNSIFIADSNRVIQNISPSSAGLKPGIQLNTETAKMAVKLKKGFISKPYKATSGRLILLISSPIFSRDGAYGGFVGGTIYLEEENVLSQMLSEHFYGNGSFVYVTDQNGNIIFHPNKTRINTSALSNNTVKKVLSGKNGSQQVRNSKGKDFFMGYAYEPNTGWGIVSQTPVTVLERPLNHMILQTIIKSLPLFILILLVSWLIANRISKPLHLLAKGSEDAIAHKKQVPSQPKISSGIYEVKQLYKHINKHIELLNNENQIDGLTGLANRKTFQQVIEEWFENKIPFSLILLDVDHFKGINDKFGHLAGDEVLKCLASSLRSYSREGNLNFRYGGEEFGILVKAADADTAFNIAERIRIAVETARTPTGRNITISLGISQFNNDTSDIDEIIKKADYALYQSKSNGRNITTMYKDINHFKIGS</sequence>
<dbReference type="InterPro" id="IPR000160">
    <property type="entry name" value="GGDEF_dom"/>
</dbReference>
<keyword evidence="2" id="KW-1003">Cell membrane</keyword>
<dbReference type="InterPro" id="IPR050469">
    <property type="entry name" value="Diguanylate_Cyclase"/>
</dbReference>
<feature type="transmembrane region" description="Helical" evidence="6">
    <location>
        <begin position="286"/>
        <end position="304"/>
    </location>
</feature>
<dbReference type="Pfam" id="PF00990">
    <property type="entry name" value="GGDEF"/>
    <property type="match status" value="1"/>
</dbReference>
<dbReference type="PROSITE" id="PS50887">
    <property type="entry name" value="GGDEF"/>
    <property type="match status" value="1"/>
</dbReference>
<feature type="transmembrane region" description="Helical" evidence="6">
    <location>
        <begin position="12"/>
        <end position="34"/>
    </location>
</feature>
<evidence type="ECO:0000313" key="9">
    <source>
        <dbReference type="Proteomes" id="UP000262939"/>
    </source>
</evidence>
<dbReference type="OrthoDB" id="9759607at2"/>
<dbReference type="CDD" id="cd12912">
    <property type="entry name" value="PDC2_MCP_like"/>
    <property type="match status" value="1"/>
</dbReference>